<proteinExistence type="predicted"/>
<dbReference type="EMBL" id="BK016185">
    <property type="protein sequence ID" value="DAG00991.1"/>
    <property type="molecule type" value="Genomic_DNA"/>
</dbReference>
<accession>A0A8S5V2Z7</accession>
<sequence>MIYKAFLNRQEITGFPAKGKETSEIWGGDTLLWKKSGVQDYFKFEYEGTIIFGIKGTNISIDWGDGKKETFSNEYENAKLSNKDNYITHIPISDGRHITEIYGTNLEVQFGYSWISTTFGALALTKVLSPLPRSSSKLLAYKFYECENLESVPEDLFKNCENATGALQTFMDTPKLKTISEKLFDYTPKLQTASWTFRKSGIETIPGKLFSKCEELNNATSCFQDCTGLKTAGDGFLSKQKMIVMHGIFTGCSSLTKVGEDFFKNADPLSSENAWGFNSVFSGCTELTQAPNFYAKFPTLTDTQRTGRCYYKCEKLPFYSSLPDRWR</sequence>
<protein>
    <submittedName>
        <fullName evidence="1">Uncharacterized protein</fullName>
    </submittedName>
</protein>
<name>A0A8S5V2Z7_9CAUD</name>
<dbReference type="Gene3D" id="3.80.10.10">
    <property type="entry name" value="Ribonuclease Inhibitor"/>
    <property type="match status" value="1"/>
</dbReference>
<organism evidence="1">
    <name type="scientific">Siphoviridae sp. ct0Bp21</name>
    <dbReference type="NCBI Taxonomy" id="2825291"/>
    <lineage>
        <taxon>Viruses</taxon>
        <taxon>Duplodnaviria</taxon>
        <taxon>Heunggongvirae</taxon>
        <taxon>Uroviricota</taxon>
        <taxon>Caudoviricetes</taxon>
    </lineage>
</organism>
<dbReference type="InterPro" id="IPR032675">
    <property type="entry name" value="LRR_dom_sf"/>
</dbReference>
<reference evidence="1" key="1">
    <citation type="journal article" date="2021" name="Proc. Natl. Acad. Sci. U.S.A.">
        <title>A Catalog of Tens of Thousands of Viruses from Human Metagenomes Reveals Hidden Associations with Chronic Diseases.</title>
        <authorList>
            <person name="Tisza M.J."/>
            <person name="Buck C.B."/>
        </authorList>
    </citation>
    <scope>NUCLEOTIDE SEQUENCE</scope>
    <source>
        <strain evidence="1">Ct0Bp21</strain>
    </source>
</reference>
<evidence type="ECO:0000313" key="1">
    <source>
        <dbReference type="EMBL" id="DAG00991.1"/>
    </source>
</evidence>